<dbReference type="CDD" id="cd06127">
    <property type="entry name" value="DEDDh"/>
    <property type="match status" value="1"/>
</dbReference>
<dbReference type="SUPFAM" id="SSF53098">
    <property type="entry name" value="Ribonuclease H-like"/>
    <property type="match status" value="1"/>
</dbReference>
<keyword evidence="8" id="KW-1185">Reference proteome</keyword>
<feature type="domain" description="Exonuclease" evidence="6">
    <location>
        <begin position="43"/>
        <end position="216"/>
    </location>
</feature>
<comment type="function">
    <text evidence="4">DNA polymerase III is a complex, multichain enzyme responsible for most of the replicative synthesis in bacteria. The epsilon subunit contain the editing function and is a proofreading 3'-5' exonuclease.</text>
</comment>
<sequence>MKVNCPSCTLSIAGAKSAMGTRVACPDCRHSFYWTDRWHAGESFVVYDLETTGLDPEQDEFIQIAAMRFTAGCLCPEETFASYAKPRRRISSFIESYTGVTNRHVADAKRPEEVLMEFAAWSGDATLIAHNGLRFDSKFLTATCRRHGLPMREVHGIDTIHMSKMLFGKTRGTGHSLDHLIARLRINQQGIRRHDARGDVEILGQAVLGMWQRLGLDRAFNGVQRHGTHLPV</sequence>
<evidence type="ECO:0000256" key="1">
    <source>
        <dbReference type="ARBA" id="ARBA00022722"/>
    </source>
</evidence>
<keyword evidence="2" id="KW-0378">Hydrolase</keyword>
<dbReference type="InterPro" id="IPR013520">
    <property type="entry name" value="Ribonucl_H"/>
</dbReference>
<name>A0A934R035_9BACT</name>
<evidence type="ECO:0000256" key="3">
    <source>
        <dbReference type="ARBA" id="ARBA00022839"/>
    </source>
</evidence>
<reference evidence="7" key="1">
    <citation type="submission" date="2021-01" db="EMBL/GenBank/DDBJ databases">
        <title>Modified the classification status of verrucomicrobia.</title>
        <authorList>
            <person name="Feng X."/>
        </authorList>
    </citation>
    <scope>NUCLEOTIDE SEQUENCE</scope>
    <source>
        <strain evidence="7">JCM 18052</strain>
    </source>
</reference>
<dbReference type="GO" id="GO:0003676">
    <property type="term" value="F:nucleic acid binding"/>
    <property type="evidence" value="ECO:0007669"/>
    <property type="project" value="InterPro"/>
</dbReference>
<comment type="caution">
    <text evidence="7">The sequence shown here is derived from an EMBL/GenBank/DDBJ whole genome shotgun (WGS) entry which is preliminary data.</text>
</comment>
<evidence type="ECO:0000313" key="8">
    <source>
        <dbReference type="Proteomes" id="UP000600139"/>
    </source>
</evidence>
<gene>
    <name evidence="7" type="ORF">JIN84_01295</name>
</gene>
<accession>A0A934R035</accession>
<dbReference type="GO" id="GO:0006259">
    <property type="term" value="P:DNA metabolic process"/>
    <property type="evidence" value="ECO:0007669"/>
    <property type="project" value="UniProtKB-ARBA"/>
</dbReference>
<keyword evidence="3" id="KW-0269">Exonuclease</keyword>
<evidence type="ECO:0000259" key="6">
    <source>
        <dbReference type="SMART" id="SM00479"/>
    </source>
</evidence>
<comment type="subunit">
    <text evidence="5">DNA polymerase III contains a core (composed of alpha, epsilon and theta chains) that associates with a tau subunit. This core dimerizes to form the POLIII' complex. PolIII' associates with the gamma complex (composed of gamma, delta, delta', psi and chi chains) and with the beta chain to form the complete DNA polymerase III complex.</text>
</comment>
<dbReference type="AlphaFoldDB" id="A0A934R035"/>
<dbReference type="PANTHER" id="PTHR30231:SF4">
    <property type="entry name" value="PROTEIN NEN2"/>
    <property type="match status" value="1"/>
</dbReference>
<proteinExistence type="predicted"/>
<dbReference type="RefSeq" id="WP_200349211.1">
    <property type="nucleotide sequence ID" value="NZ_BAABHZ010000005.1"/>
</dbReference>
<dbReference type="Proteomes" id="UP000600139">
    <property type="component" value="Unassembled WGS sequence"/>
</dbReference>
<evidence type="ECO:0000256" key="2">
    <source>
        <dbReference type="ARBA" id="ARBA00022801"/>
    </source>
</evidence>
<organism evidence="7 8">
    <name type="scientific">Luteolibacter yonseiensis</name>
    <dbReference type="NCBI Taxonomy" id="1144680"/>
    <lineage>
        <taxon>Bacteria</taxon>
        <taxon>Pseudomonadati</taxon>
        <taxon>Verrucomicrobiota</taxon>
        <taxon>Verrucomicrobiia</taxon>
        <taxon>Verrucomicrobiales</taxon>
        <taxon>Verrucomicrobiaceae</taxon>
        <taxon>Luteolibacter</taxon>
    </lineage>
</organism>
<evidence type="ECO:0000313" key="7">
    <source>
        <dbReference type="EMBL" id="MBK1814242.1"/>
    </source>
</evidence>
<protein>
    <recommendedName>
        <fullName evidence="6">Exonuclease domain-containing protein</fullName>
    </recommendedName>
</protein>
<dbReference type="Gene3D" id="3.30.420.10">
    <property type="entry name" value="Ribonuclease H-like superfamily/Ribonuclease H"/>
    <property type="match status" value="1"/>
</dbReference>
<dbReference type="FunFam" id="3.30.420.10:FF:000045">
    <property type="entry name" value="3'-5' exonuclease DinG"/>
    <property type="match status" value="1"/>
</dbReference>
<dbReference type="SMART" id="SM00479">
    <property type="entry name" value="EXOIII"/>
    <property type="match status" value="1"/>
</dbReference>
<dbReference type="Pfam" id="PF00929">
    <property type="entry name" value="RNase_T"/>
    <property type="match status" value="1"/>
</dbReference>
<evidence type="ECO:0000256" key="5">
    <source>
        <dbReference type="ARBA" id="ARBA00026073"/>
    </source>
</evidence>
<dbReference type="GO" id="GO:0008408">
    <property type="term" value="F:3'-5' exonuclease activity"/>
    <property type="evidence" value="ECO:0007669"/>
    <property type="project" value="TreeGrafter"/>
</dbReference>
<keyword evidence="1" id="KW-0540">Nuclease</keyword>
<dbReference type="PANTHER" id="PTHR30231">
    <property type="entry name" value="DNA POLYMERASE III SUBUNIT EPSILON"/>
    <property type="match status" value="1"/>
</dbReference>
<evidence type="ECO:0000256" key="4">
    <source>
        <dbReference type="ARBA" id="ARBA00025483"/>
    </source>
</evidence>
<dbReference type="InterPro" id="IPR036397">
    <property type="entry name" value="RNaseH_sf"/>
</dbReference>
<dbReference type="EMBL" id="JAENIK010000002">
    <property type="protein sequence ID" value="MBK1814242.1"/>
    <property type="molecule type" value="Genomic_DNA"/>
</dbReference>
<dbReference type="InterPro" id="IPR012337">
    <property type="entry name" value="RNaseH-like_sf"/>
</dbReference>